<dbReference type="AlphaFoldDB" id="A0A7C5P6B3"/>
<gene>
    <name evidence="2" type="ORF">ENL40_03195</name>
</gene>
<organism evidence="2">
    <name type="scientific">Thermococcus litoralis</name>
    <dbReference type="NCBI Taxonomy" id="2265"/>
    <lineage>
        <taxon>Archaea</taxon>
        <taxon>Methanobacteriati</taxon>
        <taxon>Methanobacteriota</taxon>
        <taxon>Thermococci</taxon>
        <taxon>Thermococcales</taxon>
        <taxon>Thermococcaceae</taxon>
        <taxon>Thermococcus</taxon>
    </lineage>
</organism>
<comment type="caution">
    <text evidence="2">The sequence shown here is derived from an EMBL/GenBank/DDBJ whole genome shotgun (WGS) entry which is preliminary data.</text>
</comment>
<accession>A0A7C5P6B3</accession>
<proteinExistence type="predicted"/>
<keyword evidence="1" id="KW-1133">Transmembrane helix</keyword>
<keyword evidence="1" id="KW-0812">Transmembrane</keyword>
<name>A0A7C5P6B3_THELI</name>
<feature type="transmembrane region" description="Helical" evidence="1">
    <location>
        <begin position="6"/>
        <end position="24"/>
    </location>
</feature>
<reference evidence="2" key="1">
    <citation type="journal article" date="2020" name="mSystems">
        <title>Genome- and Community-Level Interaction Insights into Carbon Utilization and Element Cycling Functions of Hydrothermarchaeota in Hydrothermal Sediment.</title>
        <authorList>
            <person name="Zhou Z."/>
            <person name="Liu Y."/>
            <person name="Xu W."/>
            <person name="Pan J."/>
            <person name="Luo Z.H."/>
            <person name="Li M."/>
        </authorList>
    </citation>
    <scope>NUCLEOTIDE SEQUENCE [LARGE SCALE GENOMIC DNA]</scope>
    <source>
        <strain evidence="2">HyVt-93</strain>
    </source>
</reference>
<evidence type="ECO:0000256" key="1">
    <source>
        <dbReference type="SAM" id="Phobius"/>
    </source>
</evidence>
<sequence>MSPLTVLVIILLATNIILAILYIAERRAPAYTVYDAETKNTLKRRVTHLKEELESELVEFDIEEWERALEESLEEEIRNL</sequence>
<keyword evidence="1" id="KW-0472">Membrane</keyword>
<evidence type="ECO:0000313" key="2">
    <source>
        <dbReference type="EMBL" id="HHI00471.1"/>
    </source>
</evidence>
<dbReference type="EMBL" id="DRTU01000143">
    <property type="protein sequence ID" value="HHI00471.1"/>
    <property type="molecule type" value="Genomic_DNA"/>
</dbReference>
<protein>
    <submittedName>
        <fullName evidence="2">Uncharacterized protein</fullName>
    </submittedName>
</protein>
<dbReference type="Proteomes" id="UP000886217">
    <property type="component" value="Unassembled WGS sequence"/>
</dbReference>